<evidence type="ECO:0000256" key="2">
    <source>
        <dbReference type="SAM" id="MobiDB-lite"/>
    </source>
</evidence>
<dbReference type="SUPFAM" id="SSF54236">
    <property type="entry name" value="Ubiquitin-like"/>
    <property type="match status" value="1"/>
</dbReference>
<proteinExistence type="predicted"/>
<dbReference type="EMBL" id="JARGDH010000003">
    <property type="protein sequence ID" value="KAL0273337.1"/>
    <property type="molecule type" value="Genomic_DNA"/>
</dbReference>
<dbReference type="Gene3D" id="3.10.20.90">
    <property type="entry name" value="Phosphatidylinositol 3-kinase Catalytic Subunit, Chain A, domain 1"/>
    <property type="match status" value="1"/>
</dbReference>
<feature type="region of interest" description="Disordered" evidence="2">
    <location>
        <begin position="92"/>
        <end position="128"/>
    </location>
</feature>
<reference evidence="4" key="1">
    <citation type="journal article" date="2024" name="Gigascience">
        <title>Chromosome-level genome of the poultry shaft louse Menopon gallinae provides insight into the host-switching and adaptive evolution of parasitic lice.</title>
        <authorList>
            <person name="Xu Y."/>
            <person name="Ma L."/>
            <person name="Liu S."/>
            <person name="Liang Y."/>
            <person name="Liu Q."/>
            <person name="He Z."/>
            <person name="Tian L."/>
            <person name="Duan Y."/>
            <person name="Cai W."/>
            <person name="Li H."/>
            <person name="Song F."/>
        </authorList>
    </citation>
    <scope>NUCLEOTIDE SEQUENCE</scope>
    <source>
        <strain evidence="4">Cailab_2023a</strain>
    </source>
</reference>
<accession>A0AAW2HUZ9</accession>
<feature type="compositionally biased region" description="Basic and acidic residues" evidence="2">
    <location>
        <begin position="328"/>
        <end position="338"/>
    </location>
</feature>
<dbReference type="InterPro" id="IPR048945">
    <property type="entry name" value="RASSF8/10_RA"/>
</dbReference>
<dbReference type="PROSITE" id="PS50200">
    <property type="entry name" value="RA"/>
    <property type="match status" value="1"/>
</dbReference>
<gene>
    <name evidence="4" type="ORF">PYX00_006030</name>
</gene>
<dbReference type="CDD" id="cd16123">
    <property type="entry name" value="RA_RASSF7_like"/>
    <property type="match status" value="1"/>
</dbReference>
<dbReference type="InterPro" id="IPR029071">
    <property type="entry name" value="Ubiquitin-like_domsf"/>
</dbReference>
<feature type="domain" description="Ras-associating" evidence="3">
    <location>
        <begin position="19"/>
        <end position="88"/>
    </location>
</feature>
<organism evidence="4">
    <name type="scientific">Menopon gallinae</name>
    <name type="common">poultry shaft louse</name>
    <dbReference type="NCBI Taxonomy" id="328185"/>
    <lineage>
        <taxon>Eukaryota</taxon>
        <taxon>Metazoa</taxon>
        <taxon>Ecdysozoa</taxon>
        <taxon>Arthropoda</taxon>
        <taxon>Hexapoda</taxon>
        <taxon>Insecta</taxon>
        <taxon>Pterygota</taxon>
        <taxon>Neoptera</taxon>
        <taxon>Paraneoptera</taxon>
        <taxon>Psocodea</taxon>
        <taxon>Troctomorpha</taxon>
        <taxon>Phthiraptera</taxon>
        <taxon>Amblycera</taxon>
        <taxon>Menoponidae</taxon>
        <taxon>Menopon</taxon>
    </lineage>
</organism>
<dbReference type="InterPro" id="IPR033593">
    <property type="entry name" value="N-RASSF"/>
</dbReference>
<feature type="coiled-coil region" evidence="1">
    <location>
        <begin position="251"/>
        <end position="278"/>
    </location>
</feature>
<feature type="coiled-coil region" evidence="1">
    <location>
        <begin position="392"/>
        <end position="495"/>
    </location>
</feature>
<dbReference type="Pfam" id="PF21712">
    <property type="entry name" value="RASSF8-10_RA"/>
    <property type="match status" value="1"/>
</dbReference>
<evidence type="ECO:0000259" key="3">
    <source>
        <dbReference type="PROSITE" id="PS50200"/>
    </source>
</evidence>
<dbReference type="PANTHER" id="PTHR15286">
    <property type="entry name" value="RAS-ASSOCIATING DOMAIN CONTAINING PROTEIN"/>
    <property type="match status" value="1"/>
</dbReference>
<dbReference type="PANTHER" id="PTHR15286:SF1">
    <property type="entry name" value="FI07216P"/>
    <property type="match status" value="1"/>
</dbReference>
<keyword evidence="1" id="KW-0175">Coiled coil</keyword>
<dbReference type="AlphaFoldDB" id="A0AAW2HUZ9"/>
<feature type="compositionally biased region" description="Polar residues" evidence="2">
    <location>
        <begin position="642"/>
        <end position="652"/>
    </location>
</feature>
<evidence type="ECO:0000256" key="1">
    <source>
        <dbReference type="SAM" id="Coils"/>
    </source>
</evidence>
<dbReference type="InterPro" id="IPR000159">
    <property type="entry name" value="RA_dom"/>
</dbReference>
<comment type="caution">
    <text evidence="4">The sequence shown here is derived from an EMBL/GenBank/DDBJ whole genome shotgun (WGS) entry which is preliminary data.</text>
</comment>
<evidence type="ECO:0000313" key="4">
    <source>
        <dbReference type="EMBL" id="KAL0273337.1"/>
    </source>
</evidence>
<feature type="region of interest" description="Disordered" evidence="2">
    <location>
        <begin position="296"/>
        <end position="360"/>
    </location>
</feature>
<name>A0AAW2HUZ9_9NEOP</name>
<protein>
    <recommendedName>
        <fullName evidence="3">Ras-associating domain-containing protein</fullName>
    </recommendedName>
</protein>
<feature type="compositionally biased region" description="Basic and acidic residues" evidence="2">
    <location>
        <begin position="301"/>
        <end position="319"/>
    </location>
</feature>
<feature type="region of interest" description="Disordered" evidence="2">
    <location>
        <begin position="626"/>
        <end position="655"/>
    </location>
</feature>
<feature type="compositionally biased region" description="Basic residues" evidence="2">
    <location>
        <begin position="106"/>
        <end position="116"/>
    </location>
</feature>
<sequence length="668" mass="76952">MTEEIPIWVNGIIQWVSGVDRKTTCRDVIEAVLLGEGSEKRNVKDYTIMERWRRVERPLDENSKILKIWSHWGDEKKEVRLCLKRINNDIDSGRGSPVGAGGTPSLKRRRHHRCRGNGKPPWSHQETLHPKRLAELGELDREEYEEYQSRRQLEGLEEKSDGGYDHLIYDSRHCTYGRKSEETSRKKSGHRSYQCAGTGVLHSTLIPGAEDECCKPSTSKCCSKRQSKSKVRNSENIEKLMKLILAQGATIQSQLQKLKEREEQIESLEHERHRERVEKNGRNYLLETYLGSLNEAEIPEEAEKTEKPEAEVAAREEKTAVPQRGKRSKSESRPEGKENGNGLKRALSDNAIPESCETWEEAKEESKDLVELRRIQSQVEMWEKVFKINKKLEREEENLVRLHIKIKRFQAENTKFVKDEEEEEGSQEVDRDREVVQKDLETLREDLDQNSKEIYQNFTKLKENDQVVEKKRGILQRLMTDLEETEHEHSMLSEMVRDANEGRTSFSEEAINQRVENIAKPEESDSKPKIVKISFDDQIRTEKLKEHASGTPGTIKGILKNRNANDLDWKDRIEEGKYPCPAENPFRYHDTYFRQGPGGAKHAYFNKTGGNDQSVYGNQGILNSKTNIHNDTDSSTSSDTSGMCSMYSSSPTAEEPYVEPGYVLDTLV</sequence>
<dbReference type="GO" id="GO:0007165">
    <property type="term" value="P:signal transduction"/>
    <property type="evidence" value="ECO:0007669"/>
    <property type="project" value="InterPro"/>
</dbReference>